<reference evidence="8" key="1">
    <citation type="submission" date="2022-07" db="EMBL/GenBank/DDBJ databases">
        <authorList>
            <person name="Wu T."/>
        </authorList>
    </citation>
    <scope>NUCLEOTIDE SEQUENCE</scope>
    <source>
        <strain evidence="8">SD-1</strain>
    </source>
</reference>
<keyword evidence="9" id="KW-1185">Reference proteome</keyword>
<accession>A0AAX3EH74</accession>
<feature type="transmembrane region" description="Helical" evidence="6">
    <location>
        <begin position="109"/>
        <end position="129"/>
    </location>
</feature>
<keyword evidence="4 6" id="KW-1133">Transmembrane helix</keyword>
<gene>
    <name evidence="8" type="ORF">NL394_15785</name>
</gene>
<protein>
    <submittedName>
        <fullName evidence="8">Type II secretion system F family protein</fullName>
    </submittedName>
</protein>
<dbReference type="InterPro" id="IPR018076">
    <property type="entry name" value="T2SS_GspF_dom"/>
</dbReference>
<evidence type="ECO:0000256" key="6">
    <source>
        <dbReference type="SAM" id="Phobius"/>
    </source>
</evidence>
<feature type="transmembrane region" description="Helical" evidence="6">
    <location>
        <begin position="86"/>
        <end position="103"/>
    </location>
</feature>
<dbReference type="PANTHER" id="PTHR35007">
    <property type="entry name" value="INTEGRAL MEMBRANE PROTEIN-RELATED"/>
    <property type="match status" value="1"/>
</dbReference>
<dbReference type="Proteomes" id="UP001163293">
    <property type="component" value="Chromosome"/>
</dbReference>
<dbReference type="Pfam" id="PF00482">
    <property type="entry name" value="T2SSF"/>
    <property type="match status" value="1"/>
</dbReference>
<sequence length="355" mass="38447">MDSPIVFYAALGMCVAALFVVVVVVLKPRNGRIPLSRRRNGALQDESAVGRVSQSAVQLVDTAIGRSGGPFNRDVLYKAGVKQAPADFTVLVVIATVLSGALGTFLGNLVLGLLLALCTPFAAKLVLVLKTDRRRTRFDAQLTDTIQMLIGGLRVGHSIMRSLEAAAQEAQAPTSEELSRIVNEVRVGKDPRQAIEDCAARMKSEDFRWIGQAIQINREVGGDLAEVRVGKDPRQAIEDCAARMKSEDFRWIGQAIQINREVGGDLAEVLEQVAGTIRERGEIKAHVKALSAEGKMSAYILMALPVGVGLLLTVMNAKYMAIFVTNVWGIAMLVASAILFVLGGFWMSRTVKIKF</sequence>
<evidence type="ECO:0000313" key="8">
    <source>
        <dbReference type="EMBL" id="UYV96502.1"/>
    </source>
</evidence>
<evidence type="ECO:0000256" key="4">
    <source>
        <dbReference type="ARBA" id="ARBA00022989"/>
    </source>
</evidence>
<dbReference type="EMBL" id="CP101185">
    <property type="protein sequence ID" value="UYV96502.1"/>
    <property type="molecule type" value="Genomic_DNA"/>
</dbReference>
<evidence type="ECO:0000313" key="9">
    <source>
        <dbReference type="Proteomes" id="UP001163293"/>
    </source>
</evidence>
<name>A0AAX3EH74_PAEUR</name>
<comment type="subcellular location">
    <subcellularLocation>
        <location evidence="1">Cell membrane</location>
        <topology evidence="1">Multi-pass membrane protein</topology>
    </subcellularLocation>
</comment>
<keyword evidence="2" id="KW-1003">Cell membrane</keyword>
<evidence type="ECO:0000256" key="5">
    <source>
        <dbReference type="ARBA" id="ARBA00023136"/>
    </source>
</evidence>
<proteinExistence type="predicted"/>
<dbReference type="PANTHER" id="PTHR35007:SF1">
    <property type="entry name" value="PILUS ASSEMBLY PROTEIN"/>
    <property type="match status" value="1"/>
</dbReference>
<keyword evidence="5 6" id="KW-0472">Membrane</keyword>
<dbReference type="Gene3D" id="1.20.81.30">
    <property type="entry name" value="Type II secretion system (T2SS), domain F"/>
    <property type="match status" value="1"/>
</dbReference>
<dbReference type="InterPro" id="IPR042094">
    <property type="entry name" value="T2SS_GspF_sf"/>
</dbReference>
<evidence type="ECO:0000256" key="2">
    <source>
        <dbReference type="ARBA" id="ARBA00022475"/>
    </source>
</evidence>
<feature type="transmembrane region" description="Helical" evidence="6">
    <location>
        <begin position="327"/>
        <end position="347"/>
    </location>
</feature>
<feature type="transmembrane region" description="Helical" evidence="6">
    <location>
        <begin position="6"/>
        <end position="26"/>
    </location>
</feature>
<evidence type="ECO:0000256" key="3">
    <source>
        <dbReference type="ARBA" id="ARBA00022692"/>
    </source>
</evidence>
<organism evidence="8 9">
    <name type="scientific">Paenarthrobacter ureafaciens</name>
    <dbReference type="NCBI Taxonomy" id="37931"/>
    <lineage>
        <taxon>Bacteria</taxon>
        <taxon>Bacillati</taxon>
        <taxon>Actinomycetota</taxon>
        <taxon>Actinomycetes</taxon>
        <taxon>Micrococcales</taxon>
        <taxon>Micrococcaceae</taxon>
        <taxon>Paenarthrobacter</taxon>
    </lineage>
</organism>
<evidence type="ECO:0000259" key="7">
    <source>
        <dbReference type="Pfam" id="PF00482"/>
    </source>
</evidence>
<dbReference type="GO" id="GO:0005886">
    <property type="term" value="C:plasma membrane"/>
    <property type="evidence" value="ECO:0007669"/>
    <property type="project" value="UniProtKB-SubCell"/>
</dbReference>
<dbReference type="RefSeq" id="WP_168529455.1">
    <property type="nucleotide sequence ID" value="NZ_CP043010.1"/>
</dbReference>
<feature type="domain" description="Type II secretion system protein GspF" evidence="7">
    <location>
        <begin position="225"/>
        <end position="312"/>
    </location>
</feature>
<feature type="transmembrane region" description="Helical" evidence="6">
    <location>
        <begin position="298"/>
        <end position="315"/>
    </location>
</feature>
<dbReference type="AlphaFoldDB" id="A0AAX3EH74"/>
<keyword evidence="3 6" id="KW-0812">Transmembrane</keyword>
<evidence type="ECO:0000256" key="1">
    <source>
        <dbReference type="ARBA" id="ARBA00004651"/>
    </source>
</evidence>